<organism evidence="1 2">
    <name type="scientific">Cuscuta campestris</name>
    <dbReference type="NCBI Taxonomy" id="132261"/>
    <lineage>
        <taxon>Eukaryota</taxon>
        <taxon>Viridiplantae</taxon>
        <taxon>Streptophyta</taxon>
        <taxon>Embryophyta</taxon>
        <taxon>Tracheophyta</taxon>
        <taxon>Spermatophyta</taxon>
        <taxon>Magnoliopsida</taxon>
        <taxon>eudicotyledons</taxon>
        <taxon>Gunneridae</taxon>
        <taxon>Pentapetalae</taxon>
        <taxon>asterids</taxon>
        <taxon>lamiids</taxon>
        <taxon>Solanales</taxon>
        <taxon>Convolvulaceae</taxon>
        <taxon>Cuscuteae</taxon>
        <taxon>Cuscuta</taxon>
        <taxon>Cuscuta subgen. Grammica</taxon>
        <taxon>Cuscuta sect. Cleistogrammica</taxon>
    </lineage>
</organism>
<reference evidence="1 2" key="1">
    <citation type="submission" date="2018-04" db="EMBL/GenBank/DDBJ databases">
        <authorList>
            <person name="Vogel A."/>
        </authorList>
    </citation>
    <scope>NUCLEOTIDE SEQUENCE [LARGE SCALE GENOMIC DNA]</scope>
</reference>
<protein>
    <submittedName>
        <fullName evidence="1">Uncharacterized protein</fullName>
    </submittedName>
</protein>
<sequence>MTNETNLRSPRVLSKFISAIRARSEAGEVKRCLAEYERISGWGKKLLSRAGKEILLKTVAQAMPQYAMSVFLLP</sequence>
<evidence type="ECO:0000313" key="2">
    <source>
        <dbReference type="Proteomes" id="UP000595140"/>
    </source>
</evidence>
<dbReference type="OrthoDB" id="1938246at2759"/>
<dbReference type="EMBL" id="OOIL02006863">
    <property type="protein sequence ID" value="VFR03236.1"/>
    <property type="molecule type" value="Genomic_DNA"/>
</dbReference>
<evidence type="ECO:0000313" key="1">
    <source>
        <dbReference type="EMBL" id="VFR03236.1"/>
    </source>
</evidence>
<name>A0A484NPN2_9ASTE</name>
<keyword evidence="2" id="KW-1185">Reference proteome</keyword>
<gene>
    <name evidence="1" type="ORF">CCAM_LOCUS45011</name>
</gene>
<proteinExistence type="predicted"/>
<dbReference type="Proteomes" id="UP000595140">
    <property type="component" value="Unassembled WGS sequence"/>
</dbReference>
<accession>A0A484NPN2</accession>
<dbReference type="AlphaFoldDB" id="A0A484NPN2"/>